<evidence type="ECO:0000313" key="2">
    <source>
        <dbReference type="EMBL" id="CAI5451806.1"/>
    </source>
</evidence>
<accession>A0A9P1IVC9</accession>
<gene>
    <name evidence="2" type="ORF">CAMP_LOCUS14443</name>
</gene>
<name>A0A9P1IVC9_9PELO</name>
<proteinExistence type="predicted"/>
<feature type="transmembrane region" description="Helical" evidence="1">
    <location>
        <begin position="81"/>
        <end position="101"/>
    </location>
</feature>
<keyword evidence="1" id="KW-1133">Transmembrane helix</keyword>
<comment type="caution">
    <text evidence="2">The sequence shown here is derived from an EMBL/GenBank/DDBJ whole genome shotgun (WGS) entry which is preliminary data.</text>
</comment>
<feature type="transmembrane region" description="Helical" evidence="1">
    <location>
        <begin position="46"/>
        <end position="69"/>
    </location>
</feature>
<keyword evidence="1" id="KW-0472">Membrane</keyword>
<organism evidence="2 3">
    <name type="scientific">Caenorhabditis angaria</name>
    <dbReference type="NCBI Taxonomy" id="860376"/>
    <lineage>
        <taxon>Eukaryota</taxon>
        <taxon>Metazoa</taxon>
        <taxon>Ecdysozoa</taxon>
        <taxon>Nematoda</taxon>
        <taxon>Chromadorea</taxon>
        <taxon>Rhabditida</taxon>
        <taxon>Rhabditina</taxon>
        <taxon>Rhabditomorpha</taxon>
        <taxon>Rhabditoidea</taxon>
        <taxon>Rhabditidae</taxon>
        <taxon>Peloderinae</taxon>
        <taxon>Caenorhabditis</taxon>
    </lineage>
</organism>
<keyword evidence="1" id="KW-0812">Transmembrane</keyword>
<evidence type="ECO:0000313" key="3">
    <source>
        <dbReference type="Proteomes" id="UP001152747"/>
    </source>
</evidence>
<feature type="transmembrane region" description="Helical" evidence="1">
    <location>
        <begin position="113"/>
        <end position="138"/>
    </location>
</feature>
<reference evidence="2" key="1">
    <citation type="submission" date="2022-11" db="EMBL/GenBank/DDBJ databases">
        <authorList>
            <person name="Kikuchi T."/>
        </authorList>
    </citation>
    <scope>NUCLEOTIDE SEQUENCE</scope>
    <source>
        <strain evidence="2">PS1010</strain>
    </source>
</reference>
<protein>
    <submittedName>
        <fullName evidence="2">Uncharacterized protein</fullName>
    </submittedName>
</protein>
<dbReference type="EMBL" id="CANHGI010000005">
    <property type="protein sequence ID" value="CAI5451806.1"/>
    <property type="molecule type" value="Genomic_DNA"/>
</dbReference>
<dbReference type="AlphaFoldDB" id="A0A9P1IVC9"/>
<evidence type="ECO:0000256" key="1">
    <source>
        <dbReference type="SAM" id="Phobius"/>
    </source>
</evidence>
<sequence length="140" mass="16487">MYKVFDESLKIILSDIPFVPHEYQGISYNIPIFLDLDTNLNLFNRLLFWIELFAILPSMIFVSWIIWMLSSISLFHKNITVIWCYVNVFLMAGAASRIYLVMIQLNLVPKLEIVLYLTSFIRIECYEGFLLIIPVVTIER</sequence>
<dbReference type="Proteomes" id="UP001152747">
    <property type="component" value="Unassembled WGS sequence"/>
</dbReference>
<keyword evidence="3" id="KW-1185">Reference proteome</keyword>